<dbReference type="EMBL" id="JAUSQU010000001">
    <property type="protein sequence ID" value="MDP9842675.1"/>
    <property type="molecule type" value="Genomic_DNA"/>
</dbReference>
<name>A0ABT9Q8E3_9ACTN</name>
<protein>
    <submittedName>
        <fullName evidence="1">Uncharacterized protein</fullName>
    </submittedName>
</protein>
<dbReference type="SUPFAM" id="SSF56349">
    <property type="entry name" value="DNA breaking-rejoining enzymes"/>
    <property type="match status" value="1"/>
</dbReference>
<keyword evidence="2" id="KW-1185">Reference proteome</keyword>
<comment type="caution">
    <text evidence="1">The sequence shown here is derived from an EMBL/GenBank/DDBJ whole genome shotgun (WGS) entry which is preliminary data.</text>
</comment>
<gene>
    <name evidence="1" type="ORF">J2853_001886</name>
</gene>
<reference evidence="1 2" key="1">
    <citation type="submission" date="2023-07" db="EMBL/GenBank/DDBJ databases">
        <title>Sequencing the genomes of 1000 actinobacteria strains.</title>
        <authorList>
            <person name="Klenk H.-P."/>
        </authorList>
    </citation>
    <scope>NUCLEOTIDE SEQUENCE [LARGE SCALE GENOMIC DNA]</scope>
    <source>
        <strain evidence="1 2">DSM 46740</strain>
    </source>
</reference>
<dbReference type="RefSeq" id="WP_307556563.1">
    <property type="nucleotide sequence ID" value="NZ_JAUSQU010000001.1"/>
</dbReference>
<dbReference type="Proteomes" id="UP001225356">
    <property type="component" value="Unassembled WGS sequence"/>
</dbReference>
<dbReference type="InterPro" id="IPR011010">
    <property type="entry name" value="DNA_brk_join_enz"/>
</dbReference>
<sequence>MAFGGLPKVDRQIMLFERWYQQRLSEITDPDHAQILNRFAIWRLLPALHAAAARAPLSHGSRDTAAGRFTAAMAFLVWLSARGRNLAEATQADIDAWHTEQLDSHRLRAFLRWAMSGGHMPRPEQPTQIRTDQAPISQDWRLKLLRRFLTDETIPLRTRVAACLPLLYAQPISRLVRLTIHDILGHDDQTTLRLGNPPVPVPAPFAVLLHELAANRANMNTAVNWLFPGGRAGQPLTPGALLQQLRALGIPVTQTRTAAFRQLVIQAPAPVVAHALGYNPATATKHVIAAGGTWSRYPVTRPHP</sequence>
<organism evidence="1 2">
    <name type="scientific">Streptosporangium lutulentum</name>
    <dbReference type="NCBI Taxonomy" id="1461250"/>
    <lineage>
        <taxon>Bacteria</taxon>
        <taxon>Bacillati</taxon>
        <taxon>Actinomycetota</taxon>
        <taxon>Actinomycetes</taxon>
        <taxon>Streptosporangiales</taxon>
        <taxon>Streptosporangiaceae</taxon>
        <taxon>Streptosporangium</taxon>
    </lineage>
</organism>
<evidence type="ECO:0000313" key="2">
    <source>
        <dbReference type="Proteomes" id="UP001225356"/>
    </source>
</evidence>
<accession>A0ABT9Q8E3</accession>
<evidence type="ECO:0000313" key="1">
    <source>
        <dbReference type="EMBL" id="MDP9842675.1"/>
    </source>
</evidence>
<proteinExistence type="predicted"/>